<dbReference type="InterPro" id="IPR031318">
    <property type="entry name" value="OPI10"/>
</dbReference>
<reference evidence="4" key="1">
    <citation type="submission" date="2020-05" db="EMBL/GenBank/DDBJ databases">
        <title>Phylogenomic resolution of chytrid fungi.</title>
        <authorList>
            <person name="Stajich J.E."/>
            <person name="Amses K."/>
            <person name="Simmons R."/>
            <person name="Seto K."/>
            <person name="Myers J."/>
            <person name="Bonds A."/>
            <person name="Quandt C.A."/>
            <person name="Barry K."/>
            <person name="Liu P."/>
            <person name="Grigoriev I."/>
            <person name="Longcore J.E."/>
            <person name="James T.Y."/>
        </authorList>
    </citation>
    <scope>NUCLEOTIDE SEQUENCE</scope>
    <source>
        <strain evidence="4">JEL0476</strain>
    </source>
</reference>
<dbReference type="EMBL" id="JADGJW010000100">
    <property type="protein sequence ID" value="KAJ3224225.1"/>
    <property type="molecule type" value="Genomic_DNA"/>
</dbReference>
<evidence type="ECO:0000313" key="4">
    <source>
        <dbReference type="EMBL" id="KAJ3224225.1"/>
    </source>
</evidence>
<comment type="similarity">
    <text evidence="1">Belongs to the OPI10 family.</text>
</comment>
<dbReference type="InterPro" id="IPR048364">
    <property type="entry name" value="Hikeshi-like_C"/>
</dbReference>
<feature type="domain" description="Hikeshi-like C-terminal" evidence="3">
    <location>
        <begin position="118"/>
        <end position="182"/>
    </location>
</feature>
<dbReference type="Proteomes" id="UP001211065">
    <property type="component" value="Unassembled WGS sequence"/>
</dbReference>
<feature type="domain" description="Hikeshi-like N-terminal" evidence="2">
    <location>
        <begin position="1"/>
        <end position="82"/>
    </location>
</feature>
<dbReference type="GO" id="GO:0005634">
    <property type="term" value="C:nucleus"/>
    <property type="evidence" value="ECO:0007669"/>
    <property type="project" value="TreeGrafter"/>
</dbReference>
<evidence type="ECO:0008006" key="6">
    <source>
        <dbReference type="Google" id="ProtNLM"/>
    </source>
</evidence>
<sequence>MTGTAPFPAGFGATVHFKWPTSPNWQLLGVLMNEKPSAVFKLKQQKQFGSTADMMAEDVNVPAQIGISIEPVDLVRTLMMKKKLITKFLIEINKEQLTLTPSNSTDQVMDLGANKDLNSLIMKILENFYNYCSGFSTNLPPNAQALFGLNWSNTYIPLKALSEWYEKITRKLKADPTGNFLQQV</sequence>
<evidence type="ECO:0000259" key="3">
    <source>
        <dbReference type="Pfam" id="PF21057"/>
    </source>
</evidence>
<dbReference type="PANTHER" id="PTHR12925">
    <property type="entry name" value="HIKESHI FAMILY MEMBER"/>
    <property type="match status" value="1"/>
</dbReference>
<dbReference type="AlphaFoldDB" id="A0AAD5U4R7"/>
<dbReference type="GO" id="GO:0061608">
    <property type="term" value="F:nuclear import signal receptor activity"/>
    <property type="evidence" value="ECO:0007669"/>
    <property type="project" value="TreeGrafter"/>
</dbReference>
<organism evidence="4 5">
    <name type="scientific">Clydaea vesicula</name>
    <dbReference type="NCBI Taxonomy" id="447962"/>
    <lineage>
        <taxon>Eukaryota</taxon>
        <taxon>Fungi</taxon>
        <taxon>Fungi incertae sedis</taxon>
        <taxon>Chytridiomycota</taxon>
        <taxon>Chytridiomycota incertae sedis</taxon>
        <taxon>Chytridiomycetes</taxon>
        <taxon>Lobulomycetales</taxon>
        <taxon>Lobulomycetaceae</taxon>
        <taxon>Clydaea</taxon>
    </lineage>
</organism>
<name>A0AAD5U4R7_9FUNG</name>
<keyword evidence="5" id="KW-1185">Reference proteome</keyword>
<dbReference type="PANTHER" id="PTHR12925:SF0">
    <property type="entry name" value="PROTEIN HIKESHI"/>
    <property type="match status" value="1"/>
</dbReference>
<evidence type="ECO:0000256" key="1">
    <source>
        <dbReference type="ARBA" id="ARBA00006623"/>
    </source>
</evidence>
<dbReference type="GO" id="GO:0006606">
    <property type="term" value="P:protein import into nucleus"/>
    <property type="evidence" value="ECO:0007669"/>
    <property type="project" value="TreeGrafter"/>
</dbReference>
<proteinExistence type="inferred from homology"/>
<gene>
    <name evidence="4" type="ORF">HK099_000086</name>
</gene>
<comment type="caution">
    <text evidence="4">The sequence shown here is derived from an EMBL/GenBank/DDBJ whole genome shotgun (WGS) entry which is preliminary data.</text>
</comment>
<dbReference type="Pfam" id="PF05603">
    <property type="entry name" value="Hikeshi-like_N"/>
    <property type="match status" value="1"/>
</dbReference>
<dbReference type="Pfam" id="PF21057">
    <property type="entry name" value="Hikeshi-like_C"/>
    <property type="match status" value="1"/>
</dbReference>
<accession>A0AAD5U4R7</accession>
<protein>
    <recommendedName>
        <fullName evidence="6">Hikeshi-like domain-containing protein</fullName>
    </recommendedName>
</protein>
<evidence type="ECO:0000259" key="2">
    <source>
        <dbReference type="Pfam" id="PF05603"/>
    </source>
</evidence>
<evidence type="ECO:0000313" key="5">
    <source>
        <dbReference type="Proteomes" id="UP001211065"/>
    </source>
</evidence>
<dbReference type="GO" id="GO:0005829">
    <property type="term" value="C:cytosol"/>
    <property type="evidence" value="ECO:0007669"/>
    <property type="project" value="TreeGrafter"/>
</dbReference>
<dbReference type="InterPro" id="IPR008493">
    <property type="entry name" value="Hikeshi-like_N"/>
</dbReference>